<evidence type="ECO:0000313" key="3">
    <source>
        <dbReference type="EMBL" id="EYC32471.1"/>
    </source>
</evidence>
<organism evidence="3 4">
    <name type="scientific">Ancylostoma ceylanicum</name>
    <dbReference type="NCBI Taxonomy" id="53326"/>
    <lineage>
        <taxon>Eukaryota</taxon>
        <taxon>Metazoa</taxon>
        <taxon>Ecdysozoa</taxon>
        <taxon>Nematoda</taxon>
        <taxon>Chromadorea</taxon>
        <taxon>Rhabditida</taxon>
        <taxon>Rhabditina</taxon>
        <taxon>Rhabditomorpha</taxon>
        <taxon>Strongyloidea</taxon>
        <taxon>Ancylostomatidae</taxon>
        <taxon>Ancylostomatinae</taxon>
        <taxon>Ancylostoma</taxon>
    </lineage>
</organism>
<dbReference type="InterPro" id="IPR007527">
    <property type="entry name" value="Znf_SWIM"/>
</dbReference>
<accession>A0A016VYS1</accession>
<evidence type="ECO:0000313" key="4">
    <source>
        <dbReference type="Proteomes" id="UP000024635"/>
    </source>
</evidence>
<sequence>MLRRRRHHRTTSRLRFLVPNQFKMLLDSLQSQLKDVTSNSVKRSFPMLESLAGLIGGKTILEAVRWQQSDLVREIEADSTPRVRRKKRGRRFLVEPSRAMDFRGGPSTSRCNAPDESSSLANSIHFCEVLPVRASYNARHLLPDVNYCTCKYFEKQVMKRKNRMTCSHVLAMWMSRCVNSCPKTVMKRRTVDLIAKQFVCRSQEFF</sequence>
<comment type="caution">
    <text evidence="3">The sequence shown here is derived from an EMBL/GenBank/DDBJ whole genome shotgun (WGS) entry which is preliminary data.</text>
</comment>
<dbReference type="AlphaFoldDB" id="A0A016VYS1"/>
<gene>
    <name evidence="3" type="primary">Acey_s0003.g1596</name>
    <name evidence="3" type="ORF">Y032_0003g1596</name>
</gene>
<keyword evidence="4" id="KW-1185">Reference proteome</keyword>
<dbReference type="OrthoDB" id="337581at2759"/>
<keyword evidence="1" id="KW-0479">Metal-binding</keyword>
<dbReference type="GO" id="GO:0008270">
    <property type="term" value="F:zinc ion binding"/>
    <property type="evidence" value="ECO:0007669"/>
    <property type="project" value="UniProtKB-KW"/>
</dbReference>
<dbReference type="PROSITE" id="PS50966">
    <property type="entry name" value="ZF_SWIM"/>
    <property type="match status" value="1"/>
</dbReference>
<dbReference type="EMBL" id="JARK01001339">
    <property type="protein sequence ID" value="EYC32471.1"/>
    <property type="molecule type" value="Genomic_DNA"/>
</dbReference>
<evidence type="ECO:0000256" key="1">
    <source>
        <dbReference type="PROSITE-ProRule" id="PRU00325"/>
    </source>
</evidence>
<protein>
    <recommendedName>
        <fullName evidence="2">SWIM-type domain-containing protein</fullName>
    </recommendedName>
</protein>
<evidence type="ECO:0000259" key="2">
    <source>
        <dbReference type="PROSITE" id="PS50966"/>
    </source>
</evidence>
<keyword evidence="1" id="KW-0863">Zinc-finger</keyword>
<feature type="domain" description="SWIM-type" evidence="2">
    <location>
        <begin position="136"/>
        <end position="177"/>
    </location>
</feature>
<reference evidence="4" key="1">
    <citation type="journal article" date="2015" name="Nat. Genet.">
        <title>The genome and transcriptome of the zoonotic hookworm Ancylostoma ceylanicum identify infection-specific gene families.</title>
        <authorList>
            <person name="Schwarz E.M."/>
            <person name="Hu Y."/>
            <person name="Antoshechkin I."/>
            <person name="Miller M.M."/>
            <person name="Sternberg P.W."/>
            <person name="Aroian R.V."/>
        </authorList>
    </citation>
    <scope>NUCLEOTIDE SEQUENCE</scope>
    <source>
        <strain evidence="4">HY135</strain>
    </source>
</reference>
<dbReference type="Proteomes" id="UP000024635">
    <property type="component" value="Unassembled WGS sequence"/>
</dbReference>
<name>A0A016VYS1_9BILA</name>
<proteinExistence type="predicted"/>
<keyword evidence="1" id="KW-0862">Zinc</keyword>